<dbReference type="InterPro" id="IPR007049">
    <property type="entry name" value="Carb-sel_porin_OprB"/>
</dbReference>
<sequence length="606" mass="64429">MSNILWKSLVVSPAVLGAALLVSTTAIAAPNSATPEVVKADLSTNQQQQNNSASVVPTQTTVVPTQTTEQSDILAQVQQQTQIPQLAQVQQVQQVQQTEVNVLDQVNQYGSEGKVANSQSQVTSVSQFSDVQPTDWAFQALQSLVERYGCIAGYPNGTYRGNRPMTRYEFAAGLNACLDRVNELIATATADLVTKEDLATLQRLQEEFSAELATLRGRVDALEARTAELEANQFSTTTKLVGEAIFALTDSFGDNDNNNTVFQDRVRLDLQTSFTGRDILHTRLAAGNAQRLDIGGNGGAEGLQTFNIGNTGNNDVDIDWLAYYFPVGDNARVYVAATGGIWSDVAATVNPYFEDYDGGNGALSTFASENPIFRIGGGAGAAVNFGFGNKRTFLLPTSVTVGYLGSEASNPTDGSGIFDGNYAALGQLNFNLGDRLALAATYVHGYHGAGSSLFDAGSVNSSVVGTSQANTLSTTDGSSSNSYGLSAAFRPSDRFSVSGFVSYHDVSGNGSGDDFEAWSYALGVAFPDLGKKGNVLGILAGAEPYSRNRFANVDDGDVPYHFEGFYKYQVSDNISITPGVIWVTSPGQDSNNDDAIIGTLRTTFTF</sequence>
<evidence type="ECO:0000313" key="5">
    <source>
        <dbReference type="EMBL" id="MBW4435373.1"/>
    </source>
</evidence>
<dbReference type="NCBIfam" id="NF033921">
    <property type="entry name" value="por_somb"/>
    <property type="match status" value="1"/>
</dbReference>
<dbReference type="PANTHER" id="PTHR43308:SF1">
    <property type="entry name" value="OUTER MEMBRANE PROTEIN ALPHA"/>
    <property type="match status" value="1"/>
</dbReference>
<gene>
    <name evidence="5" type="ORF">KME28_27610</name>
</gene>
<dbReference type="GO" id="GO:0016020">
    <property type="term" value="C:membrane"/>
    <property type="evidence" value="ECO:0007669"/>
    <property type="project" value="InterPro"/>
</dbReference>
<evidence type="ECO:0000313" key="6">
    <source>
        <dbReference type="Proteomes" id="UP000813215"/>
    </source>
</evidence>
<reference evidence="5" key="2">
    <citation type="journal article" date="2022" name="Microbiol. Resour. Announc.">
        <title>Metagenome Sequencing to Explore Phylogenomics of Terrestrial Cyanobacteria.</title>
        <authorList>
            <person name="Ward R.D."/>
            <person name="Stajich J.E."/>
            <person name="Johansen J.R."/>
            <person name="Huntemann M."/>
            <person name="Clum A."/>
            <person name="Foster B."/>
            <person name="Foster B."/>
            <person name="Roux S."/>
            <person name="Palaniappan K."/>
            <person name="Varghese N."/>
            <person name="Mukherjee S."/>
            <person name="Reddy T.B.K."/>
            <person name="Daum C."/>
            <person name="Copeland A."/>
            <person name="Chen I.A."/>
            <person name="Ivanova N.N."/>
            <person name="Kyrpides N.C."/>
            <person name="Shapiro N."/>
            <person name="Eloe-Fadrosh E.A."/>
            <person name="Pietrasiak N."/>
        </authorList>
    </citation>
    <scope>NUCLEOTIDE SEQUENCE</scope>
    <source>
        <strain evidence="5">HA4357-MV3</strain>
    </source>
</reference>
<dbReference type="PROSITE" id="PS51272">
    <property type="entry name" value="SLH"/>
    <property type="match status" value="1"/>
</dbReference>
<keyword evidence="3" id="KW-0175">Coiled coil</keyword>
<dbReference type="AlphaFoldDB" id="A0A9E3LWA8"/>
<dbReference type="GO" id="GO:0008643">
    <property type="term" value="P:carbohydrate transport"/>
    <property type="evidence" value="ECO:0007669"/>
    <property type="project" value="InterPro"/>
</dbReference>
<dbReference type="InterPro" id="IPR051465">
    <property type="entry name" value="Cell_Envelope_Struct_Comp"/>
</dbReference>
<dbReference type="Pfam" id="PF00395">
    <property type="entry name" value="SLH"/>
    <property type="match status" value="1"/>
</dbReference>
<keyword evidence="2" id="KW-0732">Signal</keyword>
<feature type="coiled-coil region" evidence="3">
    <location>
        <begin position="205"/>
        <end position="232"/>
    </location>
</feature>
<dbReference type="Pfam" id="PF04966">
    <property type="entry name" value="OprB"/>
    <property type="match status" value="1"/>
</dbReference>
<evidence type="ECO:0000256" key="1">
    <source>
        <dbReference type="ARBA" id="ARBA00008769"/>
    </source>
</evidence>
<feature type="chain" id="PRO_5039762464" evidence="2">
    <location>
        <begin position="29"/>
        <end position="606"/>
    </location>
</feature>
<evidence type="ECO:0000256" key="2">
    <source>
        <dbReference type="RuleBase" id="RU363072"/>
    </source>
</evidence>
<evidence type="ECO:0000256" key="3">
    <source>
        <dbReference type="SAM" id="Coils"/>
    </source>
</evidence>
<feature type="domain" description="SLH" evidence="4">
    <location>
        <begin position="124"/>
        <end position="188"/>
    </location>
</feature>
<organism evidence="5 6">
    <name type="scientific">Pelatocladus maniniholoensis HA4357-MV3</name>
    <dbReference type="NCBI Taxonomy" id="1117104"/>
    <lineage>
        <taxon>Bacteria</taxon>
        <taxon>Bacillati</taxon>
        <taxon>Cyanobacteriota</taxon>
        <taxon>Cyanophyceae</taxon>
        <taxon>Nostocales</taxon>
        <taxon>Nostocaceae</taxon>
        <taxon>Pelatocladus</taxon>
    </lineage>
</organism>
<proteinExistence type="inferred from homology"/>
<dbReference type="PANTHER" id="PTHR43308">
    <property type="entry name" value="OUTER MEMBRANE PROTEIN ALPHA-RELATED"/>
    <property type="match status" value="1"/>
</dbReference>
<dbReference type="InterPro" id="IPR047684">
    <property type="entry name" value="Por_som-like"/>
</dbReference>
<dbReference type="GO" id="GO:0015288">
    <property type="term" value="F:porin activity"/>
    <property type="evidence" value="ECO:0007669"/>
    <property type="project" value="InterPro"/>
</dbReference>
<name>A0A9E3LWA8_9NOST</name>
<comment type="similarity">
    <text evidence="1 2">Belongs to the OprB family.</text>
</comment>
<feature type="signal peptide" evidence="2">
    <location>
        <begin position="1"/>
        <end position="28"/>
    </location>
</feature>
<dbReference type="InterPro" id="IPR038673">
    <property type="entry name" value="OprB_sf"/>
</dbReference>
<dbReference type="Proteomes" id="UP000813215">
    <property type="component" value="Unassembled WGS sequence"/>
</dbReference>
<evidence type="ECO:0000259" key="4">
    <source>
        <dbReference type="PROSITE" id="PS51272"/>
    </source>
</evidence>
<dbReference type="Gene3D" id="2.40.160.180">
    <property type="entry name" value="Carbohydrate-selective porin OprB"/>
    <property type="match status" value="1"/>
</dbReference>
<dbReference type="EMBL" id="JAHHHW010000165">
    <property type="protein sequence ID" value="MBW4435373.1"/>
    <property type="molecule type" value="Genomic_DNA"/>
</dbReference>
<accession>A0A9E3LWA8</accession>
<protein>
    <submittedName>
        <fullName evidence="5">Iron uptake porin</fullName>
    </submittedName>
</protein>
<comment type="caution">
    <text evidence="5">The sequence shown here is derived from an EMBL/GenBank/DDBJ whole genome shotgun (WGS) entry which is preliminary data.</text>
</comment>
<reference evidence="5" key="1">
    <citation type="submission" date="2021-05" db="EMBL/GenBank/DDBJ databases">
        <authorList>
            <person name="Pietrasiak N."/>
            <person name="Ward R."/>
            <person name="Stajich J.E."/>
            <person name="Kurbessoian T."/>
        </authorList>
    </citation>
    <scope>NUCLEOTIDE SEQUENCE</scope>
    <source>
        <strain evidence="5">HA4357-MV3</strain>
    </source>
</reference>
<dbReference type="InterPro" id="IPR001119">
    <property type="entry name" value="SLH_dom"/>
</dbReference>